<comment type="caution">
    <text evidence="1">The sequence shown here is derived from an EMBL/GenBank/DDBJ whole genome shotgun (WGS) entry which is preliminary data.</text>
</comment>
<dbReference type="AlphaFoldDB" id="U1RVT3"/>
<organism evidence="1 2">
    <name type="scientific">Actinomyces johnsonii F0542</name>
    <dbReference type="NCBI Taxonomy" id="1321818"/>
    <lineage>
        <taxon>Bacteria</taxon>
        <taxon>Bacillati</taxon>
        <taxon>Actinomycetota</taxon>
        <taxon>Actinomycetes</taxon>
        <taxon>Actinomycetales</taxon>
        <taxon>Actinomycetaceae</taxon>
        <taxon>Actinomyces</taxon>
    </lineage>
</organism>
<name>U1RVT3_9ACTO</name>
<dbReference type="HOGENOM" id="CLU_2893738_0_0_11"/>
<protein>
    <submittedName>
        <fullName evidence="1">Uncharacterized protein</fullName>
    </submittedName>
</protein>
<keyword evidence="2" id="KW-1185">Reference proteome</keyword>
<sequence length="67" mass="7651">MPAIAMMEVTRAEIDRRQTRGRRCFWVLEARVRGVREVRGLRAVREIMGPRALPGSVSGVEMVQVRT</sequence>
<gene>
    <name evidence="1" type="ORF">HMPREF1979_01682</name>
</gene>
<reference evidence="1 2" key="1">
    <citation type="submission" date="2013-08" db="EMBL/GenBank/DDBJ databases">
        <authorList>
            <person name="Weinstock G."/>
            <person name="Sodergren E."/>
            <person name="Wylie T."/>
            <person name="Fulton L."/>
            <person name="Fulton R."/>
            <person name="Fronick C."/>
            <person name="O'Laughlin M."/>
            <person name="Godfrey J."/>
            <person name="Miner T."/>
            <person name="Herter B."/>
            <person name="Appelbaum E."/>
            <person name="Cordes M."/>
            <person name="Lek S."/>
            <person name="Wollam A."/>
            <person name="Pepin K.H."/>
            <person name="Palsikar V.B."/>
            <person name="Mitreva M."/>
            <person name="Wilson R.K."/>
        </authorList>
    </citation>
    <scope>NUCLEOTIDE SEQUENCE [LARGE SCALE GENOMIC DNA]</scope>
    <source>
        <strain evidence="1 2">F0542</strain>
    </source>
</reference>
<dbReference type="Proteomes" id="UP000016536">
    <property type="component" value="Unassembled WGS sequence"/>
</dbReference>
<accession>U1RVT3</accession>
<evidence type="ECO:0000313" key="1">
    <source>
        <dbReference type="EMBL" id="ERH23763.1"/>
    </source>
</evidence>
<dbReference type="EMBL" id="AWSE01000083">
    <property type="protein sequence ID" value="ERH23763.1"/>
    <property type="molecule type" value="Genomic_DNA"/>
</dbReference>
<evidence type="ECO:0000313" key="2">
    <source>
        <dbReference type="Proteomes" id="UP000016536"/>
    </source>
</evidence>
<proteinExistence type="predicted"/>